<protein>
    <submittedName>
        <fullName evidence="1">Uncharacterized protein</fullName>
    </submittedName>
</protein>
<evidence type="ECO:0000313" key="1">
    <source>
        <dbReference type="EMBL" id="MPN44290.1"/>
    </source>
</evidence>
<organism evidence="1">
    <name type="scientific">bioreactor metagenome</name>
    <dbReference type="NCBI Taxonomy" id="1076179"/>
    <lineage>
        <taxon>unclassified sequences</taxon>
        <taxon>metagenomes</taxon>
        <taxon>ecological metagenomes</taxon>
    </lineage>
</organism>
<accession>A0A645HZE6</accession>
<reference evidence="1" key="1">
    <citation type="submission" date="2019-08" db="EMBL/GenBank/DDBJ databases">
        <authorList>
            <person name="Kucharzyk K."/>
            <person name="Murdoch R.W."/>
            <person name="Higgins S."/>
            <person name="Loffler F."/>
        </authorList>
    </citation>
    <scope>NUCLEOTIDE SEQUENCE</scope>
</reference>
<gene>
    <name evidence="1" type="ORF">SDC9_191852</name>
</gene>
<dbReference type="AlphaFoldDB" id="A0A645HZE6"/>
<sequence length="102" mass="11214">MGAGLGLFQLVLRPPGDYVLLVADEVADQFLKAHLHRLAAGDRHDVDAECGLKVGILVQKRQRLFRVRVALEFDHRPHAGAVGLVPDVVDAAEQRLFLLAEL</sequence>
<dbReference type="EMBL" id="VSSQ01103306">
    <property type="protein sequence ID" value="MPN44290.1"/>
    <property type="molecule type" value="Genomic_DNA"/>
</dbReference>
<name>A0A645HZE6_9ZZZZ</name>
<comment type="caution">
    <text evidence="1">The sequence shown here is derived from an EMBL/GenBank/DDBJ whole genome shotgun (WGS) entry which is preliminary data.</text>
</comment>
<proteinExistence type="predicted"/>